<evidence type="ECO:0000256" key="2">
    <source>
        <dbReference type="ARBA" id="ARBA00007656"/>
    </source>
</evidence>
<sequence length="280" mass="31815">MFTDYPEYRYHLLRAANEKFQCAIPALNPDRFAVAQAQAERTWALEMRVLTSAEAHVIEITASQVNEALAQLIARYPNHASFEAALTHNGLDTITIYSALQRELHFDAVLQHIGANYQPVTGAEEETFYDTHQARFVMPERRTARHILITLNDEYEENRRPAVQLRLTTLAAELNGADADTFGRLAYRYSECPSALEGGRLGTLSRHQLYPSLDMALFSLTVGEMSSIVESPLGLHLVFCEQIHPATVSSFEQVRDRIHHFLTNQRRQQLQKAWIATLPH</sequence>
<protein>
    <recommendedName>
        <fullName evidence="3">peptidylprolyl isomerase</fullName>
        <ecNumber evidence="3">5.2.1.8</ecNumber>
    </recommendedName>
</protein>
<dbReference type="Proteomes" id="UP000548632">
    <property type="component" value="Unassembled WGS sequence"/>
</dbReference>
<comment type="caution">
    <text evidence="7">The sequence shown here is derived from an EMBL/GenBank/DDBJ whole genome shotgun (WGS) entry which is preliminary data.</text>
</comment>
<proteinExistence type="inferred from homology"/>
<evidence type="ECO:0000256" key="3">
    <source>
        <dbReference type="ARBA" id="ARBA00013194"/>
    </source>
</evidence>
<dbReference type="GO" id="GO:0003755">
    <property type="term" value="F:peptidyl-prolyl cis-trans isomerase activity"/>
    <property type="evidence" value="ECO:0007669"/>
    <property type="project" value="UniProtKB-KW"/>
</dbReference>
<dbReference type="InterPro" id="IPR000297">
    <property type="entry name" value="PPIase_PpiC"/>
</dbReference>
<keyword evidence="4 5" id="KW-0697">Rotamase</keyword>
<dbReference type="Pfam" id="PF00639">
    <property type="entry name" value="Rotamase"/>
    <property type="match status" value="1"/>
</dbReference>
<accession>A0A839HEA7</accession>
<keyword evidence="5" id="KW-0413">Isomerase</keyword>
<dbReference type="InterPro" id="IPR023058">
    <property type="entry name" value="PPIase_PpiC_CS"/>
</dbReference>
<evidence type="ECO:0000256" key="5">
    <source>
        <dbReference type="PROSITE-ProRule" id="PRU00278"/>
    </source>
</evidence>
<dbReference type="EMBL" id="JABVCQ010000041">
    <property type="protein sequence ID" value="MBB1127213.1"/>
    <property type="molecule type" value="Genomic_DNA"/>
</dbReference>
<keyword evidence="8" id="KW-1185">Reference proteome</keyword>
<dbReference type="Gene3D" id="3.10.50.40">
    <property type="match status" value="1"/>
</dbReference>
<name>A0A839HEA7_9GAMM</name>
<dbReference type="AlphaFoldDB" id="A0A839HEA7"/>
<organism evidence="7 8">
    <name type="scientific">Thiospirillum jenense</name>
    <dbReference type="NCBI Taxonomy" id="1653858"/>
    <lineage>
        <taxon>Bacteria</taxon>
        <taxon>Pseudomonadati</taxon>
        <taxon>Pseudomonadota</taxon>
        <taxon>Gammaproteobacteria</taxon>
        <taxon>Chromatiales</taxon>
        <taxon>Chromatiaceae</taxon>
        <taxon>Thiospirillum</taxon>
    </lineage>
</organism>
<evidence type="ECO:0000256" key="1">
    <source>
        <dbReference type="ARBA" id="ARBA00000971"/>
    </source>
</evidence>
<dbReference type="PANTHER" id="PTHR47245">
    <property type="entry name" value="PEPTIDYLPROLYL ISOMERASE"/>
    <property type="match status" value="1"/>
</dbReference>
<dbReference type="SUPFAM" id="SSF54534">
    <property type="entry name" value="FKBP-like"/>
    <property type="match status" value="1"/>
</dbReference>
<dbReference type="InterPro" id="IPR014282">
    <property type="entry name" value="Nitrogen_fix_NifM"/>
</dbReference>
<evidence type="ECO:0000313" key="8">
    <source>
        <dbReference type="Proteomes" id="UP000548632"/>
    </source>
</evidence>
<dbReference type="Gene3D" id="1.10.4030.10">
    <property type="entry name" value="Porin chaperone SurA, peptide-binding domain"/>
    <property type="match status" value="1"/>
</dbReference>
<dbReference type="InterPro" id="IPR046357">
    <property type="entry name" value="PPIase_dom_sf"/>
</dbReference>
<dbReference type="InterPro" id="IPR027304">
    <property type="entry name" value="Trigger_fact/SurA_dom_sf"/>
</dbReference>
<dbReference type="PROSITE" id="PS50198">
    <property type="entry name" value="PPIC_PPIASE_2"/>
    <property type="match status" value="1"/>
</dbReference>
<dbReference type="EC" id="5.2.1.8" evidence="3"/>
<dbReference type="PANTHER" id="PTHR47245:SF2">
    <property type="entry name" value="PEPTIDYL-PROLYL CIS-TRANS ISOMERASE HP_0175-RELATED"/>
    <property type="match status" value="1"/>
</dbReference>
<feature type="domain" description="PpiC" evidence="6">
    <location>
        <begin position="139"/>
        <end position="242"/>
    </location>
</feature>
<dbReference type="SUPFAM" id="SSF109998">
    <property type="entry name" value="Triger factor/SurA peptide-binding domain-like"/>
    <property type="match status" value="1"/>
</dbReference>
<evidence type="ECO:0000313" key="7">
    <source>
        <dbReference type="EMBL" id="MBB1127213.1"/>
    </source>
</evidence>
<comment type="similarity">
    <text evidence="2">Belongs to the PpiC/parvulin rotamase family.</text>
</comment>
<comment type="catalytic activity">
    <reaction evidence="1">
        <text>[protein]-peptidylproline (omega=180) = [protein]-peptidylproline (omega=0)</text>
        <dbReference type="Rhea" id="RHEA:16237"/>
        <dbReference type="Rhea" id="RHEA-COMP:10747"/>
        <dbReference type="Rhea" id="RHEA-COMP:10748"/>
        <dbReference type="ChEBI" id="CHEBI:83833"/>
        <dbReference type="ChEBI" id="CHEBI:83834"/>
        <dbReference type="EC" id="5.2.1.8"/>
    </reaction>
</comment>
<dbReference type="NCBIfam" id="TIGR02933">
    <property type="entry name" value="nifM_nitrog"/>
    <property type="match status" value="1"/>
</dbReference>
<dbReference type="PROSITE" id="PS01096">
    <property type="entry name" value="PPIC_PPIASE_1"/>
    <property type="match status" value="1"/>
</dbReference>
<gene>
    <name evidence="7" type="primary">nifM</name>
    <name evidence="7" type="ORF">HUK38_13405</name>
</gene>
<dbReference type="InterPro" id="IPR050245">
    <property type="entry name" value="PrsA_foldase"/>
</dbReference>
<reference evidence="7 8" key="1">
    <citation type="journal article" date="2020" name="Arch. Microbiol.">
        <title>The genome sequence of the giant phototrophic gammaproteobacterium Thiospirillum jenense gives insight into its physiological properties and phylogenetic relationships.</title>
        <authorList>
            <person name="Imhoff J.F."/>
            <person name="Meyer T.E."/>
            <person name="Kyndt J.A."/>
        </authorList>
    </citation>
    <scope>NUCLEOTIDE SEQUENCE [LARGE SCALE GENOMIC DNA]</scope>
    <source>
        <strain evidence="7 8">DSM 216</strain>
    </source>
</reference>
<evidence type="ECO:0000256" key="4">
    <source>
        <dbReference type="ARBA" id="ARBA00023110"/>
    </source>
</evidence>
<evidence type="ECO:0000259" key="6">
    <source>
        <dbReference type="PROSITE" id="PS50198"/>
    </source>
</evidence>
<dbReference type="RefSeq" id="WP_182584840.1">
    <property type="nucleotide sequence ID" value="NZ_JABVCQ010000041.1"/>
</dbReference>